<dbReference type="Pfam" id="PF03198">
    <property type="entry name" value="Glyco_hydro_72"/>
    <property type="match status" value="1"/>
</dbReference>
<sequence>MKTVTALSAGLMLLSTASAALDPIVIKGSKFFEKSSGKQFYMAGVAYQSEAGAGTKLGYIDSLADEESCKRDVPLLKELKTNTIRVYQIDPDANHDTCMKLLDDAGIYVVADLSEPAVSINRNAPEWDQTHYERYTKVVDALAPYDNVLGFFAGNEVTDANNNTLASAYVKAAVRDTKAYIKEKKYRTIPVGYATNDHPDVREQLADYFNCGKADESIDFWGYNIYSWCGESSFKKSGFDIRTKEFEDYNVPVFFAEYGCNEVRPRPFTEIGTLYGKEMKDVWSGGIVYMYHEEANKYGLVKINGNKVERLPDFKNLKEQMSKIDFDELEGVSMSSYTPSNTEPRQCPKAQKFWSASSKLPPTPDADICSCMVESLECSPKRNIKSEDMGDLFSFICGEAGTDCSGINGDAEAGVYGAYSMCNPSERLAWAMNAYYTEQGGREDACDFDGKAQLVTPNPASTCEAKLDKVGGIQGAPDGPITSGGSGSGNGGSGDSDEDEGSAAGMTAVPVFLMSVAAVGGSLLFW</sequence>
<dbReference type="AlphaFoldDB" id="A0A3N4IN26"/>
<dbReference type="GO" id="GO:0098552">
    <property type="term" value="C:side of membrane"/>
    <property type="evidence" value="ECO:0007669"/>
    <property type="project" value="UniProtKB-KW"/>
</dbReference>
<name>A0A3N4IN26_ASCIM</name>
<feature type="region of interest" description="Disordered" evidence="10">
    <location>
        <begin position="474"/>
        <end position="502"/>
    </location>
</feature>
<evidence type="ECO:0000256" key="6">
    <source>
        <dbReference type="ARBA" id="ARBA00023157"/>
    </source>
</evidence>
<evidence type="ECO:0000256" key="5">
    <source>
        <dbReference type="ARBA" id="ARBA00023136"/>
    </source>
</evidence>
<dbReference type="InterPro" id="IPR012946">
    <property type="entry name" value="X8"/>
</dbReference>
<dbReference type="EMBL" id="ML119651">
    <property type="protein sequence ID" value="RPA86098.1"/>
    <property type="molecule type" value="Genomic_DNA"/>
</dbReference>
<dbReference type="EC" id="2.4.1.-" evidence="9"/>
<evidence type="ECO:0000256" key="4">
    <source>
        <dbReference type="ARBA" id="ARBA00022729"/>
    </source>
</evidence>
<dbReference type="SMART" id="SM00768">
    <property type="entry name" value="X8"/>
    <property type="match status" value="1"/>
</dbReference>
<evidence type="ECO:0000256" key="10">
    <source>
        <dbReference type="SAM" id="MobiDB-lite"/>
    </source>
</evidence>
<feature type="compositionally biased region" description="Gly residues" evidence="10">
    <location>
        <begin position="482"/>
        <end position="494"/>
    </location>
</feature>
<evidence type="ECO:0000256" key="2">
    <source>
        <dbReference type="ARBA" id="ARBA00007528"/>
    </source>
</evidence>
<comment type="similarity">
    <text evidence="2 9">Belongs to the glycosyl hydrolase 72 family.</text>
</comment>
<keyword evidence="8 9" id="KW-0449">Lipoprotein</keyword>
<evidence type="ECO:0000256" key="8">
    <source>
        <dbReference type="ARBA" id="ARBA00023288"/>
    </source>
</evidence>
<dbReference type="GO" id="GO:0071970">
    <property type="term" value="P:fungal-type cell wall (1-&gt;3)-beta-D-glucan biosynthetic process"/>
    <property type="evidence" value="ECO:0007669"/>
    <property type="project" value="TreeGrafter"/>
</dbReference>
<evidence type="ECO:0000259" key="11">
    <source>
        <dbReference type="SMART" id="SM00768"/>
    </source>
</evidence>
<dbReference type="Gene3D" id="3.20.20.80">
    <property type="entry name" value="Glycosidases"/>
    <property type="match status" value="1"/>
</dbReference>
<keyword evidence="4 9" id="KW-0732">Signal</keyword>
<dbReference type="SUPFAM" id="SSF51445">
    <property type="entry name" value="(Trans)glycosidases"/>
    <property type="match status" value="1"/>
</dbReference>
<feature type="signal peptide" evidence="9">
    <location>
        <begin position="1"/>
        <end position="19"/>
    </location>
</feature>
<protein>
    <recommendedName>
        <fullName evidence="9">1,3-beta-glucanosyltransferase</fullName>
        <ecNumber evidence="9">2.4.1.-</ecNumber>
    </recommendedName>
</protein>
<evidence type="ECO:0000313" key="12">
    <source>
        <dbReference type="EMBL" id="RPA86098.1"/>
    </source>
</evidence>
<keyword evidence="7" id="KW-0325">Glycoprotein</keyword>
<keyword evidence="13" id="KW-1185">Reference proteome</keyword>
<proteinExistence type="inferred from homology"/>
<comment type="function">
    <text evidence="9">Splits internally a 1,3-beta-glucan molecule and transfers the newly generated reducing end (the donor) to the non-reducing end of another 1,3-beta-glucan molecule (the acceptor) forming a 1,3-beta linkage, resulting in the elongation of 1,3-beta-glucan chains in the cell wall.</text>
</comment>
<evidence type="ECO:0000256" key="3">
    <source>
        <dbReference type="ARBA" id="ARBA00022622"/>
    </source>
</evidence>
<keyword evidence="3 9" id="KW-0336">GPI-anchor</keyword>
<gene>
    <name evidence="12" type="ORF">BJ508DRAFT_411656</name>
</gene>
<comment type="subcellular location">
    <subcellularLocation>
        <location evidence="1 9">Cell membrane</location>
        <topology evidence="1 9">Lipid-anchor</topology>
        <topology evidence="1 9">GPI-anchor</topology>
    </subcellularLocation>
</comment>
<evidence type="ECO:0000256" key="7">
    <source>
        <dbReference type="ARBA" id="ARBA00023180"/>
    </source>
</evidence>
<feature type="chain" id="PRO_5017846598" description="1,3-beta-glucanosyltransferase" evidence="9">
    <location>
        <begin position="20"/>
        <end position="526"/>
    </location>
</feature>
<dbReference type="Pfam" id="PF07983">
    <property type="entry name" value="X8"/>
    <property type="match status" value="1"/>
</dbReference>
<reference evidence="12 13" key="1">
    <citation type="journal article" date="2018" name="Nat. Ecol. Evol.">
        <title>Pezizomycetes genomes reveal the molecular basis of ectomycorrhizal truffle lifestyle.</title>
        <authorList>
            <person name="Murat C."/>
            <person name="Payen T."/>
            <person name="Noel B."/>
            <person name="Kuo A."/>
            <person name="Morin E."/>
            <person name="Chen J."/>
            <person name="Kohler A."/>
            <person name="Krizsan K."/>
            <person name="Balestrini R."/>
            <person name="Da Silva C."/>
            <person name="Montanini B."/>
            <person name="Hainaut M."/>
            <person name="Levati E."/>
            <person name="Barry K.W."/>
            <person name="Belfiori B."/>
            <person name="Cichocki N."/>
            <person name="Clum A."/>
            <person name="Dockter R.B."/>
            <person name="Fauchery L."/>
            <person name="Guy J."/>
            <person name="Iotti M."/>
            <person name="Le Tacon F."/>
            <person name="Lindquist E.A."/>
            <person name="Lipzen A."/>
            <person name="Malagnac F."/>
            <person name="Mello A."/>
            <person name="Molinier V."/>
            <person name="Miyauchi S."/>
            <person name="Poulain J."/>
            <person name="Riccioni C."/>
            <person name="Rubini A."/>
            <person name="Sitrit Y."/>
            <person name="Splivallo R."/>
            <person name="Traeger S."/>
            <person name="Wang M."/>
            <person name="Zifcakova L."/>
            <person name="Wipf D."/>
            <person name="Zambonelli A."/>
            <person name="Paolocci F."/>
            <person name="Nowrousian M."/>
            <person name="Ottonello S."/>
            <person name="Baldrian P."/>
            <person name="Spatafora J.W."/>
            <person name="Henrissat B."/>
            <person name="Nagy L.G."/>
            <person name="Aury J.M."/>
            <person name="Wincker P."/>
            <person name="Grigoriev I.V."/>
            <person name="Bonfante P."/>
            <person name="Martin F.M."/>
        </authorList>
    </citation>
    <scope>NUCLEOTIDE SEQUENCE [LARGE SCALE GENOMIC DNA]</scope>
    <source>
        <strain evidence="12 13">RN42</strain>
    </source>
</reference>
<dbReference type="PANTHER" id="PTHR31468:SF2">
    <property type="entry name" value="1,3-BETA-GLUCANOSYLTRANSFERASE GAS1"/>
    <property type="match status" value="1"/>
</dbReference>
<dbReference type="InterPro" id="IPR004886">
    <property type="entry name" value="Glucanosyltransferase"/>
</dbReference>
<accession>A0A3N4IN26</accession>
<dbReference type="STRING" id="1160509.A0A3N4IN26"/>
<dbReference type="InterPro" id="IPR017853">
    <property type="entry name" value="GH"/>
</dbReference>
<keyword evidence="6" id="KW-1015">Disulfide bond</keyword>
<organism evidence="12 13">
    <name type="scientific">Ascobolus immersus RN42</name>
    <dbReference type="NCBI Taxonomy" id="1160509"/>
    <lineage>
        <taxon>Eukaryota</taxon>
        <taxon>Fungi</taxon>
        <taxon>Dikarya</taxon>
        <taxon>Ascomycota</taxon>
        <taxon>Pezizomycotina</taxon>
        <taxon>Pezizomycetes</taxon>
        <taxon>Pezizales</taxon>
        <taxon>Ascobolaceae</taxon>
        <taxon>Ascobolus</taxon>
    </lineage>
</organism>
<dbReference type="FunFam" id="3.20.20.80:FF:000038">
    <property type="entry name" value="1,3-beta-glucanosyltransferase"/>
    <property type="match status" value="1"/>
</dbReference>
<dbReference type="Gene3D" id="1.20.58.1040">
    <property type="match status" value="1"/>
</dbReference>
<dbReference type="GO" id="GO:0005886">
    <property type="term" value="C:plasma membrane"/>
    <property type="evidence" value="ECO:0007669"/>
    <property type="project" value="UniProtKB-SubCell"/>
</dbReference>
<dbReference type="Proteomes" id="UP000275078">
    <property type="component" value="Unassembled WGS sequence"/>
</dbReference>
<dbReference type="PANTHER" id="PTHR31468">
    <property type="entry name" value="1,3-BETA-GLUCANOSYLTRANSFERASE GAS1"/>
    <property type="match status" value="1"/>
</dbReference>
<feature type="domain" description="X8" evidence="11">
    <location>
        <begin position="376"/>
        <end position="465"/>
    </location>
</feature>
<dbReference type="OrthoDB" id="421038at2759"/>
<evidence type="ECO:0000256" key="1">
    <source>
        <dbReference type="ARBA" id="ARBA00004609"/>
    </source>
</evidence>
<evidence type="ECO:0000256" key="9">
    <source>
        <dbReference type="RuleBase" id="RU361209"/>
    </source>
</evidence>
<keyword evidence="5 9" id="KW-0472">Membrane</keyword>
<dbReference type="GO" id="GO:0042124">
    <property type="term" value="F:1,3-beta-glucanosyltransferase activity"/>
    <property type="evidence" value="ECO:0007669"/>
    <property type="project" value="TreeGrafter"/>
</dbReference>
<keyword evidence="9 12" id="KW-0808">Transferase</keyword>
<evidence type="ECO:0000313" key="13">
    <source>
        <dbReference type="Proteomes" id="UP000275078"/>
    </source>
</evidence>
<dbReference type="GO" id="GO:0031505">
    <property type="term" value="P:fungal-type cell wall organization"/>
    <property type="evidence" value="ECO:0007669"/>
    <property type="project" value="TreeGrafter"/>
</dbReference>